<keyword evidence="2 3" id="KW-0040">ANK repeat</keyword>
<protein>
    <submittedName>
        <fullName evidence="6">Uncharacterized protein</fullName>
    </submittedName>
</protein>
<evidence type="ECO:0000313" key="6">
    <source>
        <dbReference type="EMBL" id="BBO69664.1"/>
    </source>
</evidence>
<dbReference type="InterPro" id="IPR002110">
    <property type="entry name" value="Ankyrin_rpt"/>
</dbReference>
<keyword evidence="1" id="KW-0677">Repeat</keyword>
<name>A0A5K7YTQ8_9BACT</name>
<feature type="repeat" description="ANK" evidence="3">
    <location>
        <begin position="475"/>
        <end position="511"/>
    </location>
</feature>
<evidence type="ECO:0000256" key="3">
    <source>
        <dbReference type="PROSITE-ProRule" id="PRU00023"/>
    </source>
</evidence>
<feature type="transmembrane region" description="Helical" evidence="5">
    <location>
        <begin position="34"/>
        <end position="56"/>
    </location>
</feature>
<dbReference type="Proteomes" id="UP000427906">
    <property type="component" value="Chromosome"/>
</dbReference>
<feature type="repeat" description="ANK" evidence="3">
    <location>
        <begin position="617"/>
        <end position="652"/>
    </location>
</feature>
<feature type="repeat" description="ANK" evidence="3">
    <location>
        <begin position="653"/>
        <end position="686"/>
    </location>
</feature>
<evidence type="ECO:0000313" key="7">
    <source>
        <dbReference type="Proteomes" id="UP000427906"/>
    </source>
</evidence>
<dbReference type="Pfam" id="PF12796">
    <property type="entry name" value="Ank_2"/>
    <property type="match status" value="3"/>
</dbReference>
<dbReference type="KEGG" id="dalk:DSCA_35940"/>
<evidence type="ECO:0000256" key="2">
    <source>
        <dbReference type="ARBA" id="ARBA00023043"/>
    </source>
</evidence>
<dbReference type="PROSITE" id="PS50088">
    <property type="entry name" value="ANK_REPEAT"/>
    <property type="match status" value="7"/>
</dbReference>
<gene>
    <name evidence="6" type="ORF">DSCA_35940</name>
</gene>
<dbReference type="OrthoDB" id="5504517at2"/>
<feature type="compositionally biased region" description="Basic and acidic residues" evidence="4">
    <location>
        <begin position="282"/>
        <end position="291"/>
    </location>
</feature>
<dbReference type="Gene3D" id="1.25.40.20">
    <property type="entry name" value="Ankyrin repeat-containing domain"/>
    <property type="match status" value="6"/>
</dbReference>
<dbReference type="PROSITE" id="PS50297">
    <property type="entry name" value="ANK_REP_REGION"/>
    <property type="match status" value="3"/>
</dbReference>
<keyword evidence="5" id="KW-1133">Transmembrane helix</keyword>
<dbReference type="SUPFAM" id="SSF48403">
    <property type="entry name" value="Ankyrin repeat"/>
    <property type="match status" value="2"/>
</dbReference>
<dbReference type="PANTHER" id="PTHR24126:SF14">
    <property type="entry name" value="ANK_REP_REGION DOMAIN-CONTAINING PROTEIN"/>
    <property type="match status" value="1"/>
</dbReference>
<feature type="transmembrane region" description="Helical" evidence="5">
    <location>
        <begin position="6"/>
        <end position="22"/>
    </location>
</feature>
<organism evidence="6 7">
    <name type="scientific">Desulfosarcina alkanivorans</name>
    <dbReference type="NCBI Taxonomy" id="571177"/>
    <lineage>
        <taxon>Bacteria</taxon>
        <taxon>Pseudomonadati</taxon>
        <taxon>Thermodesulfobacteriota</taxon>
        <taxon>Desulfobacteria</taxon>
        <taxon>Desulfobacterales</taxon>
        <taxon>Desulfosarcinaceae</taxon>
        <taxon>Desulfosarcina</taxon>
    </lineage>
</organism>
<reference evidence="6 7" key="1">
    <citation type="submission" date="2019-11" db="EMBL/GenBank/DDBJ databases">
        <title>Comparative genomics of hydrocarbon-degrading Desulfosarcina strains.</title>
        <authorList>
            <person name="Watanabe M."/>
            <person name="Kojima H."/>
            <person name="Fukui M."/>
        </authorList>
    </citation>
    <scope>NUCLEOTIDE SEQUENCE [LARGE SCALE GENOMIC DNA]</scope>
    <source>
        <strain evidence="6 7">PL12</strain>
    </source>
</reference>
<dbReference type="SMART" id="SM00248">
    <property type="entry name" value="ANK"/>
    <property type="match status" value="13"/>
</dbReference>
<feature type="repeat" description="ANK" evidence="3">
    <location>
        <begin position="215"/>
        <end position="247"/>
    </location>
</feature>
<dbReference type="PANTHER" id="PTHR24126">
    <property type="entry name" value="ANKYRIN REPEAT, PH AND SEC7 DOMAIN CONTAINING PROTEIN SECG-RELATED"/>
    <property type="match status" value="1"/>
</dbReference>
<evidence type="ECO:0000256" key="4">
    <source>
        <dbReference type="SAM" id="MobiDB-lite"/>
    </source>
</evidence>
<feature type="region of interest" description="Disordered" evidence="4">
    <location>
        <begin position="282"/>
        <end position="309"/>
    </location>
</feature>
<dbReference type="AlphaFoldDB" id="A0A5K7YTQ8"/>
<dbReference type="RefSeq" id="WP_155317681.1">
    <property type="nucleotide sequence ID" value="NZ_AP021874.1"/>
</dbReference>
<dbReference type="EMBL" id="AP021874">
    <property type="protein sequence ID" value="BBO69664.1"/>
    <property type="molecule type" value="Genomic_DNA"/>
</dbReference>
<evidence type="ECO:0000256" key="1">
    <source>
        <dbReference type="ARBA" id="ARBA00022737"/>
    </source>
</evidence>
<keyword evidence="5" id="KW-0472">Membrane</keyword>
<feature type="repeat" description="ANK" evidence="3">
    <location>
        <begin position="404"/>
        <end position="439"/>
    </location>
</feature>
<dbReference type="InterPro" id="IPR036770">
    <property type="entry name" value="Ankyrin_rpt-contain_sf"/>
</dbReference>
<dbReference type="Pfam" id="PF13637">
    <property type="entry name" value="Ank_4"/>
    <property type="match status" value="1"/>
</dbReference>
<feature type="repeat" description="ANK" evidence="3">
    <location>
        <begin position="512"/>
        <end position="544"/>
    </location>
</feature>
<keyword evidence="7" id="KW-1185">Reference proteome</keyword>
<keyword evidence="5" id="KW-0812">Transmembrane</keyword>
<evidence type="ECO:0000256" key="5">
    <source>
        <dbReference type="SAM" id="Phobius"/>
    </source>
</evidence>
<accession>A0A5K7YTQ8</accession>
<feature type="transmembrane region" description="Helical" evidence="5">
    <location>
        <begin position="62"/>
        <end position="83"/>
    </location>
</feature>
<feature type="repeat" description="ANK" evidence="3">
    <location>
        <begin position="440"/>
        <end position="474"/>
    </location>
</feature>
<proteinExistence type="predicted"/>
<sequence>MKSVTILSVILDLVILVSFLTLPRTGMEAMGTAFLLIPLLAIRGIVAVIGLVMAWRRKRITFIAYTFLSLAVMAGLWTFGWSLKPRDKPLYRALRRSAREQASRLSDYKDRKIYDARRLLMKTRDPGHARLCDLLADERDVALLEEQLALEPDLSKTCVTFDGDRVSPVLHAVIHSYGPWPEGPTKRPPVDTKRLDAAVRLLLDHGADPNAFDRHGNTPLHYALIFQEEPLVDVLLAGGACVFLKNDKDESPARLHSSPRLRKKIRAAANDPAMVARCPDLHRTTAEKSDSPPDGQRTGKPQLPPDAGLLDALRSGRMEEAADYLSQGADPNAVDKKGSTLQAAMRLCRDHKLAMMQMLLKAGAEVNLRNRRGETPLKIAAFDCSRAVPFLLEQGADPTLADNAGDTALHGIVKYKAETMSPLLDGLLQAGADINHQNRHGQTPLVKTAYAPYVRDEVAPLLLASGADPNLQDYRGDTLLHILAAEKGRTDPGEMVRLLLDRGAGLEIRNRMHRTPLMAAAARKNVKIAKMLIDSGSDVNVRSKRGNPLIGSLISCDPEKLAILKLLADAGCDVAATSEYGPLPLAQAFYNHLHLDCLEPARVLLNAGADPNRQDRNGTAPIHSLAHWSKKDPEPALALLLDHGARIDIRNQQAMTALLLAARYGTSLAPMKALLDRGADADAVDNAGNTLLHCVAMNTKPGVAQRLEFALAIGGDPAAANSKGERPIDRARRMKNLPAVDALTALDK</sequence>